<dbReference type="RefSeq" id="XP_001225848.1">
    <property type="nucleotide sequence ID" value="XM_001225847.1"/>
</dbReference>
<dbReference type="GeneID" id="4393369"/>
<accession>Q2GV12</accession>
<proteinExistence type="predicted"/>
<evidence type="ECO:0000313" key="1">
    <source>
        <dbReference type="EMBL" id="EAQ86939.1"/>
    </source>
</evidence>
<organism evidence="1 2">
    <name type="scientific">Chaetomium globosum (strain ATCC 6205 / CBS 148.51 / DSM 1962 / NBRC 6347 / NRRL 1970)</name>
    <name type="common">Soil fungus</name>
    <dbReference type="NCBI Taxonomy" id="306901"/>
    <lineage>
        <taxon>Eukaryota</taxon>
        <taxon>Fungi</taxon>
        <taxon>Dikarya</taxon>
        <taxon>Ascomycota</taxon>
        <taxon>Pezizomycotina</taxon>
        <taxon>Sordariomycetes</taxon>
        <taxon>Sordariomycetidae</taxon>
        <taxon>Sordariales</taxon>
        <taxon>Chaetomiaceae</taxon>
        <taxon>Chaetomium</taxon>
    </lineage>
</organism>
<protein>
    <submittedName>
        <fullName evidence="1">Uncharacterized protein</fullName>
    </submittedName>
</protein>
<dbReference type="VEuPathDB" id="FungiDB:CHGG_08192"/>
<dbReference type="InParanoid" id="Q2GV12"/>
<dbReference type="Proteomes" id="UP000001056">
    <property type="component" value="Unassembled WGS sequence"/>
</dbReference>
<sequence length="63" mass="7019">MFTCSRLWQAEQIDTLQAYLCLNTRGGIILAWFNGRRDGGNNRSIDPTPMSVLELTAVVYGLA</sequence>
<dbReference type="EMBL" id="CH408033">
    <property type="protein sequence ID" value="EAQ86939.1"/>
    <property type="molecule type" value="Genomic_DNA"/>
</dbReference>
<dbReference type="HOGENOM" id="CLU_2885580_0_0_1"/>
<name>Q2GV12_CHAGB</name>
<gene>
    <name evidence="1" type="ORF">CHGG_08192</name>
</gene>
<reference evidence="2" key="1">
    <citation type="journal article" date="2015" name="Genome Announc.">
        <title>Draft genome sequence of the cellulolytic fungus Chaetomium globosum.</title>
        <authorList>
            <person name="Cuomo C.A."/>
            <person name="Untereiner W.A."/>
            <person name="Ma L.-J."/>
            <person name="Grabherr M."/>
            <person name="Birren B.W."/>
        </authorList>
    </citation>
    <scope>NUCLEOTIDE SEQUENCE [LARGE SCALE GENOMIC DNA]</scope>
    <source>
        <strain evidence="2">ATCC 6205 / CBS 148.51 / DSM 1962 / NBRC 6347 / NRRL 1970</strain>
    </source>
</reference>
<dbReference type="AlphaFoldDB" id="Q2GV12"/>
<keyword evidence="2" id="KW-1185">Reference proteome</keyword>
<evidence type="ECO:0000313" key="2">
    <source>
        <dbReference type="Proteomes" id="UP000001056"/>
    </source>
</evidence>